<sequence>MSSDAHLGDTSERDPLYDVPPEQYEACSHPRRVYLLEILTSGTDGESGADRYSLFDLTTELIQREDLDVPNGQARHEVRLSLLHNHLPRLADCGLIEWDAETGVELVTEPQLCPAALASLLEETADGDADADSDETDTPADDELLQRVVDPTRLRVARLVHESDGSLSLDRLATALAARDSIAPAETETAKIELHHAHLPALDAVDVLEYDPDAGLVDATPKTDAVSLIP</sequence>
<dbReference type="OrthoDB" id="192898at2157"/>
<dbReference type="Proteomes" id="UP000283805">
    <property type="component" value="Unassembled WGS sequence"/>
</dbReference>
<dbReference type="EMBL" id="RAPO01000006">
    <property type="protein sequence ID" value="RKD88102.1"/>
    <property type="molecule type" value="Genomic_DNA"/>
</dbReference>
<protein>
    <recommendedName>
        <fullName evidence="1">DUF7344 domain-containing protein</fullName>
    </recommendedName>
</protein>
<evidence type="ECO:0000313" key="3">
    <source>
        <dbReference type="Proteomes" id="UP000283805"/>
    </source>
</evidence>
<evidence type="ECO:0000313" key="2">
    <source>
        <dbReference type="EMBL" id="RKD88102.1"/>
    </source>
</evidence>
<accession>A0A419VY03</accession>
<feature type="domain" description="DUF7344" evidence="1">
    <location>
        <begin position="25"/>
        <end position="104"/>
    </location>
</feature>
<organism evidence="2 3">
    <name type="scientific">Halopiger aswanensis</name>
    <dbReference type="NCBI Taxonomy" id="148449"/>
    <lineage>
        <taxon>Archaea</taxon>
        <taxon>Methanobacteriati</taxon>
        <taxon>Methanobacteriota</taxon>
        <taxon>Stenosarchaea group</taxon>
        <taxon>Halobacteria</taxon>
        <taxon>Halobacteriales</taxon>
        <taxon>Natrialbaceae</taxon>
        <taxon>Halopiger</taxon>
    </lineage>
</organism>
<dbReference type="AlphaFoldDB" id="A0A419VY03"/>
<evidence type="ECO:0000259" key="1">
    <source>
        <dbReference type="Pfam" id="PF24035"/>
    </source>
</evidence>
<feature type="domain" description="DUF7344" evidence="1">
    <location>
        <begin position="152"/>
        <end position="217"/>
    </location>
</feature>
<comment type="caution">
    <text evidence="2">The sequence shown here is derived from an EMBL/GenBank/DDBJ whole genome shotgun (WGS) entry which is preliminary data.</text>
</comment>
<name>A0A419VY03_9EURY</name>
<dbReference type="InterPro" id="IPR055768">
    <property type="entry name" value="DUF7344"/>
</dbReference>
<gene>
    <name evidence="2" type="ORF">ATJ93_4418</name>
</gene>
<dbReference type="RefSeq" id="WP_120246724.1">
    <property type="nucleotide sequence ID" value="NZ_RAPO01000006.1"/>
</dbReference>
<dbReference type="Pfam" id="PF24035">
    <property type="entry name" value="DUF7344"/>
    <property type="match status" value="2"/>
</dbReference>
<proteinExistence type="predicted"/>
<keyword evidence="3" id="KW-1185">Reference proteome</keyword>
<reference evidence="2 3" key="1">
    <citation type="submission" date="2018-09" db="EMBL/GenBank/DDBJ databases">
        <title>Genomic Encyclopedia of Archaeal and Bacterial Type Strains, Phase II (KMG-II): from individual species to whole genera.</title>
        <authorList>
            <person name="Goeker M."/>
        </authorList>
    </citation>
    <scope>NUCLEOTIDE SEQUENCE [LARGE SCALE GENOMIC DNA]</scope>
    <source>
        <strain evidence="2 3">DSM 13151</strain>
    </source>
</reference>